<keyword evidence="2" id="KW-0902">Two-component regulatory system</keyword>
<evidence type="ECO:0000313" key="7">
    <source>
        <dbReference type="EMBL" id="ASO20104.1"/>
    </source>
</evidence>
<dbReference type="PROSITE" id="PS51755">
    <property type="entry name" value="OMPR_PHOB"/>
    <property type="match status" value="1"/>
</dbReference>
<evidence type="ECO:0000256" key="3">
    <source>
        <dbReference type="ARBA" id="ARBA00023015"/>
    </source>
</evidence>
<dbReference type="GO" id="GO:0005829">
    <property type="term" value="C:cytosol"/>
    <property type="evidence" value="ECO:0007669"/>
    <property type="project" value="TreeGrafter"/>
</dbReference>
<evidence type="ECO:0000256" key="2">
    <source>
        <dbReference type="ARBA" id="ARBA00023012"/>
    </source>
</evidence>
<dbReference type="Proteomes" id="UP000204221">
    <property type="component" value="Chromosome"/>
</dbReference>
<protein>
    <submittedName>
        <fullName evidence="7">Response regulator ArlR</fullName>
    </submittedName>
</protein>
<dbReference type="KEGG" id="ahg:AHOG_12305"/>
<dbReference type="InterPro" id="IPR036388">
    <property type="entry name" value="WH-like_DNA-bd_sf"/>
</dbReference>
<dbReference type="RefSeq" id="WP_093941490.1">
    <property type="nucleotide sequence ID" value="NZ_CP022521.1"/>
</dbReference>
<sequence length="200" mass="21482">MAQPTSTPPLSTTSAAEPADEPSGQAAVTVTLDADLDDPTGLAGRLIEVIGTVVRPHSVTVTVRGTTVRAASPRLSSGEAPREAPPRGRVVPLTRQAPTVLIDVPARSVACRGTAIELTRLEFDLLLFLCENRDRVHRRHSLITRLWGSAPEQPGTRTVDVHVRRIRAKLGDDVDVISTVRGVGYRIDDAAGVVVRHESR</sequence>
<dbReference type="SMART" id="SM00862">
    <property type="entry name" value="Trans_reg_C"/>
    <property type="match status" value="1"/>
</dbReference>
<keyword evidence="3" id="KW-0805">Transcription regulation</keyword>
<keyword evidence="1" id="KW-0597">Phosphoprotein</keyword>
<proteinExistence type="predicted"/>
<reference evidence="7 8" key="1">
    <citation type="submission" date="2017-07" db="EMBL/GenBank/DDBJ databases">
        <title>Complete genome sequence of Actinoalloteichus hoggarensis DSM 45943, type strain of Actinoalloteichus hoggarensis.</title>
        <authorList>
            <person name="Ruckert C."/>
            <person name="Nouioui I."/>
            <person name="Willmese J."/>
            <person name="van Wezel G."/>
            <person name="Klenk H.-P."/>
            <person name="Kalinowski J."/>
            <person name="Zotchev S.B."/>
        </authorList>
    </citation>
    <scope>NUCLEOTIDE SEQUENCE [LARGE SCALE GENOMIC DNA]</scope>
    <source>
        <strain evidence="7 8">DSM 45943</strain>
    </source>
</reference>
<name>A0A221W2Z7_9PSEU</name>
<dbReference type="GO" id="GO:0032993">
    <property type="term" value="C:protein-DNA complex"/>
    <property type="evidence" value="ECO:0007669"/>
    <property type="project" value="TreeGrafter"/>
</dbReference>
<feature type="compositionally biased region" description="Low complexity" evidence="6">
    <location>
        <begin position="1"/>
        <end position="17"/>
    </location>
</feature>
<evidence type="ECO:0000256" key="6">
    <source>
        <dbReference type="SAM" id="MobiDB-lite"/>
    </source>
</evidence>
<dbReference type="Gene3D" id="1.10.10.10">
    <property type="entry name" value="Winged helix-like DNA-binding domain superfamily/Winged helix DNA-binding domain"/>
    <property type="match status" value="1"/>
</dbReference>
<dbReference type="PANTHER" id="PTHR48111">
    <property type="entry name" value="REGULATOR OF RPOS"/>
    <property type="match status" value="1"/>
</dbReference>
<dbReference type="GO" id="GO:0000156">
    <property type="term" value="F:phosphorelay response regulator activity"/>
    <property type="evidence" value="ECO:0007669"/>
    <property type="project" value="TreeGrafter"/>
</dbReference>
<gene>
    <name evidence="7" type="primary">arlR</name>
    <name evidence="7" type="ORF">AHOG_12305</name>
</gene>
<dbReference type="GO" id="GO:0000976">
    <property type="term" value="F:transcription cis-regulatory region binding"/>
    <property type="evidence" value="ECO:0007669"/>
    <property type="project" value="TreeGrafter"/>
</dbReference>
<keyword evidence="5" id="KW-0804">Transcription</keyword>
<dbReference type="SUPFAM" id="SSF46894">
    <property type="entry name" value="C-terminal effector domain of the bipartite response regulators"/>
    <property type="match status" value="1"/>
</dbReference>
<evidence type="ECO:0000313" key="8">
    <source>
        <dbReference type="Proteomes" id="UP000204221"/>
    </source>
</evidence>
<dbReference type="PANTHER" id="PTHR48111:SF1">
    <property type="entry name" value="TWO-COMPONENT RESPONSE REGULATOR ORR33"/>
    <property type="match status" value="1"/>
</dbReference>
<evidence type="ECO:0000256" key="4">
    <source>
        <dbReference type="ARBA" id="ARBA00023125"/>
    </source>
</evidence>
<keyword evidence="4" id="KW-0238">DNA-binding</keyword>
<dbReference type="CDD" id="cd00383">
    <property type="entry name" value="trans_reg_C"/>
    <property type="match status" value="1"/>
</dbReference>
<dbReference type="InterPro" id="IPR039420">
    <property type="entry name" value="WalR-like"/>
</dbReference>
<feature type="region of interest" description="Disordered" evidence="6">
    <location>
        <begin position="70"/>
        <end position="89"/>
    </location>
</feature>
<dbReference type="InterPro" id="IPR016032">
    <property type="entry name" value="Sig_transdc_resp-reg_C-effctor"/>
</dbReference>
<keyword evidence="8" id="KW-1185">Reference proteome</keyword>
<dbReference type="OrthoDB" id="8927943at2"/>
<organism evidence="7 8">
    <name type="scientific">Actinoalloteichus hoggarensis</name>
    <dbReference type="NCBI Taxonomy" id="1470176"/>
    <lineage>
        <taxon>Bacteria</taxon>
        <taxon>Bacillati</taxon>
        <taxon>Actinomycetota</taxon>
        <taxon>Actinomycetes</taxon>
        <taxon>Pseudonocardiales</taxon>
        <taxon>Pseudonocardiaceae</taxon>
        <taxon>Actinoalloteichus</taxon>
    </lineage>
</organism>
<evidence type="ECO:0000256" key="1">
    <source>
        <dbReference type="ARBA" id="ARBA00022553"/>
    </source>
</evidence>
<dbReference type="AlphaFoldDB" id="A0A221W2Z7"/>
<dbReference type="GO" id="GO:0006355">
    <property type="term" value="P:regulation of DNA-templated transcription"/>
    <property type="evidence" value="ECO:0007669"/>
    <property type="project" value="InterPro"/>
</dbReference>
<dbReference type="EMBL" id="CP022521">
    <property type="protein sequence ID" value="ASO20104.1"/>
    <property type="molecule type" value="Genomic_DNA"/>
</dbReference>
<accession>A0A221W2Z7</accession>
<dbReference type="Pfam" id="PF00486">
    <property type="entry name" value="Trans_reg_C"/>
    <property type="match status" value="1"/>
</dbReference>
<evidence type="ECO:0000256" key="5">
    <source>
        <dbReference type="ARBA" id="ARBA00023163"/>
    </source>
</evidence>
<dbReference type="InterPro" id="IPR001867">
    <property type="entry name" value="OmpR/PhoB-type_DNA-bd"/>
</dbReference>
<feature type="region of interest" description="Disordered" evidence="6">
    <location>
        <begin position="1"/>
        <end position="25"/>
    </location>
</feature>